<feature type="region of interest" description="Disordered" evidence="1">
    <location>
        <begin position="1"/>
        <end position="184"/>
    </location>
</feature>
<evidence type="ECO:0000313" key="3">
    <source>
        <dbReference type="Proteomes" id="UP000306050"/>
    </source>
</evidence>
<keyword evidence="3" id="KW-1185">Reference proteome</keyword>
<accession>A0A4U7KTE6</accession>
<feature type="region of interest" description="Disordered" evidence="1">
    <location>
        <begin position="368"/>
        <end position="408"/>
    </location>
</feature>
<sequence>MMHSRGFVLSENQAFAGQTKTPGPSRLHASPTRKNMTTGKKALGQSSKLFGQEPNSAGPKELFKDLGSSRSPVKALGDRNASKTPGPSKLAPGQKDASPQKGRGALGSSMDSSPTKKGSSQLSPRKASTSNALRSLNGKQRQTTDPFSKPGQSDASAGAFKTPAPTQLGKARSMSRQNSFVTPAANVGRAGQIKARMGEIMDAEMGLSLQKGDNVTGQVTEQPVVQMSEEEMYPEIEYMPPSLHAKHPVFEFPDELDDLPRAKEVGAQLSRLSTLGIRAGQPDDLSDVEVSPMEMSVDTDLAPPTLVHDSDDDDPWPDVVVTEDVDINQPPSARPKASVGKAASTAVPWPMTTARTSGAVAGRAPTTLAAPHTSSAQRAMDSTSTKPRTVASTAGTRAALGKATSQPIARSVGLQRSIASAPGTRALSSSSTSASRAAAGSRTATAAARGVVRPTASAQPAATVAPRATMQATSSRTPTMQPARQFPTQKRVITRLNPKLIDFVDDDLGKHTEAALDRLDADEALEPLQLDLGDEQAG</sequence>
<dbReference type="OrthoDB" id="3366667at2759"/>
<protein>
    <submittedName>
        <fullName evidence="2">Uncharacterized protein</fullName>
    </submittedName>
</protein>
<feature type="compositionally biased region" description="Polar residues" evidence="1">
    <location>
        <begin position="109"/>
        <end position="155"/>
    </location>
</feature>
<evidence type="ECO:0000256" key="1">
    <source>
        <dbReference type="SAM" id="MobiDB-lite"/>
    </source>
</evidence>
<reference evidence="2 3" key="1">
    <citation type="submission" date="2019-05" db="EMBL/GenBank/DDBJ databases">
        <title>Sporisorium graminicola CBS 10092 draft sequencing and annotation.</title>
        <authorList>
            <person name="Solano-Gonzalez S."/>
            <person name="Caddick M.X."/>
            <person name="Darby A."/>
        </authorList>
    </citation>
    <scope>NUCLEOTIDE SEQUENCE [LARGE SCALE GENOMIC DNA]</scope>
    <source>
        <strain evidence="2 3">CBS 10092</strain>
    </source>
</reference>
<proteinExistence type="predicted"/>
<feature type="compositionally biased region" description="Polar residues" evidence="1">
    <location>
        <begin position="372"/>
        <end position="395"/>
    </location>
</feature>
<feature type="compositionally biased region" description="Low complexity" evidence="1">
    <location>
        <begin position="423"/>
        <end position="450"/>
    </location>
</feature>
<dbReference type="Proteomes" id="UP000306050">
    <property type="component" value="Chromosome SGRAM_4"/>
</dbReference>
<gene>
    <name evidence="2" type="ORF">EX895_004687</name>
</gene>
<feature type="compositionally biased region" description="Polar residues" evidence="1">
    <location>
        <begin position="470"/>
        <end position="485"/>
    </location>
</feature>
<comment type="caution">
    <text evidence="2">The sequence shown here is derived from an EMBL/GenBank/DDBJ whole genome shotgun (WGS) entry which is preliminary data.</text>
</comment>
<dbReference type="GeneID" id="40727582"/>
<dbReference type="RefSeq" id="XP_029738523.1">
    <property type="nucleotide sequence ID" value="XM_029885281.1"/>
</dbReference>
<dbReference type="KEGG" id="sgra:EX895_004687"/>
<feature type="region of interest" description="Disordered" evidence="1">
    <location>
        <begin position="421"/>
        <end position="485"/>
    </location>
</feature>
<name>A0A4U7KTE6_9BASI</name>
<feature type="compositionally biased region" description="Polar residues" evidence="1">
    <location>
        <begin position="10"/>
        <end position="22"/>
    </location>
</feature>
<feature type="compositionally biased region" description="Polar residues" evidence="1">
    <location>
        <begin position="32"/>
        <end position="55"/>
    </location>
</feature>
<dbReference type="EMBL" id="SRRM01000017">
    <property type="protein sequence ID" value="TKY86538.1"/>
    <property type="molecule type" value="Genomic_DNA"/>
</dbReference>
<evidence type="ECO:0000313" key="2">
    <source>
        <dbReference type="EMBL" id="TKY86538.1"/>
    </source>
</evidence>
<organism evidence="2 3">
    <name type="scientific">Sporisorium graminicola</name>
    <dbReference type="NCBI Taxonomy" id="280036"/>
    <lineage>
        <taxon>Eukaryota</taxon>
        <taxon>Fungi</taxon>
        <taxon>Dikarya</taxon>
        <taxon>Basidiomycota</taxon>
        <taxon>Ustilaginomycotina</taxon>
        <taxon>Ustilaginomycetes</taxon>
        <taxon>Ustilaginales</taxon>
        <taxon>Ustilaginaceae</taxon>
        <taxon>Sporisorium</taxon>
    </lineage>
</organism>
<dbReference type="AlphaFoldDB" id="A0A4U7KTE6"/>